<name>A0A167M0T3_PHYB8</name>
<dbReference type="EMBL" id="KV440985">
    <property type="protein sequence ID" value="OAD71477.1"/>
    <property type="molecule type" value="Genomic_DNA"/>
</dbReference>
<organism evidence="1 2">
    <name type="scientific">Phycomyces blakesleeanus (strain ATCC 8743b / DSM 1359 / FGSC 10004 / NBRC 33097 / NRRL 1555)</name>
    <dbReference type="NCBI Taxonomy" id="763407"/>
    <lineage>
        <taxon>Eukaryota</taxon>
        <taxon>Fungi</taxon>
        <taxon>Fungi incertae sedis</taxon>
        <taxon>Mucoromycota</taxon>
        <taxon>Mucoromycotina</taxon>
        <taxon>Mucoromycetes</taxon>
        <taxon>Mucorales</taxon>
        <taxon>Phycomycetaceae</taxon>
        <taxon>Phycomyces</taxon>
    </lineage>
</organism>
<proteinExistence type="predicted"/>
<accession>A0A167M0T3</accession>
<reference evidence="2" key="1">
    <citation type="submission" date="2015-06" db="EMBL/GenBank/DDBJ databases">
        <title>Expansion of signal transduction pathways in fungi by whole-genome duplication.</title>
        <authorList>
            <consortium name="DOE Joint Genome Institute"/>
            <person name="Corrochano L.M."/>
            <person name="Kuo A."/>
            <person name="Marcet-Houben M."/>
            <person name="Polaino S."/>
            <person name="Salamov A."/>
            <person name="Villalobos J.M."/>
            <person name="Alvarez M.I."/>
            <person name="Avalos J."/>
            <person name="Benito E.P."/>
            <person name="Benoit I."/>
            <person name="Burger G."/>
            <person name="Camino L.P."/>
            <person name="Canovas D."/>
            <person name="Cerda-Olmedo E."/>
            <person name="Cheng J.-F."/>
            <person name="Dominguez A."/>
            <person name="Elias M."/>
            <person name="Eslava A.P."/>
            <person name="Glaser F."/>
            <person name="Grimwood J."/>
            <person name="Gutierrez G."/>
            <person name="Heitman J."/>
            <person name="Henrissat B."/>
            <person name="Iturriaga E.A."/>
            <person name="Lang B.F."/>
            <person name="Lavin J.L."/>
            <person name="Lee S."/>
            <person name="Li W."/>
            <person name="Lindquist E."/>
            <person name="Lopez-Garcia S."/>
            <person name="Luque E.M."/>
            <person name="Marcos A.T."/>
            <person name="Martin J."/>
            <person name="McCluskey K."/>
            <person name="Medina H.R."/>
            <person name="Miralles-Duran A."/>
            <person name="Miyazaki A."/>
            <person name="Munoz-Torres E."/>
            <person name="Oguiza J.A."/>
            <person name="Ohm R."/>
            <person name="Olmedo M."/>
            <person name="Orejas M."/>
            <person name="Ortiz-Castellanos L."/>
            <person name="Pisabarro A.G."/>
            <person name="Rodriguez-Romero J."/>
            <person name="Ruiz-Herrera J."/>
            <person name="Ruiz-Vazquez R."/>
            <person name="Sanz C."/>
            <person name="Schackwitz W."/>
            <person name="Schmutz J."/>
            <person name="Shahriari M."/>
            <person name="Shelest E."/>
            <person name="Silva-Franco F."/>
            <person name="Soanes D."/>
            <person name="Syed K."/>
            <person name="Tagua V.G."/>
            <person name="Talbot N.J."/>
            <person name="Thon M."/>
            <person name="De vries R.P."/>
            <person name="Wiebenga A."/>
            <person name="Yadav J.S."/>
            <person name="Braun E.L."/>
            <person name="Baker S."/>
            <person name="Garre V."/>
            <person name="Horwitz B."/>
            <person name="Torres-Martinez S."/>
            <person name="Idnurm A."/>
            <person name="Herrera-Estrella A."/>
            <person name="Gabaldon T."/>
            <person name="Grigoriev I.V."/>
        </authorList>
    </citation>
    <scope>NUCLEOTIDE SEQUENCE [LARGE SCALE GENOMIC DNA]</scope>
    <source>
        <strain evidence="2">NRRL 1555(-)</strain>
    </source>
</reference>
<dbReference type="InParanoid" id="A0A167M0T3"/>
<evidence type="ECO:0000313" key="1">
    <source>
        <dbReference type="EMBL" id="OAD71477.1"/>
    </source>
</evidence>
<gene>
    <name evidence="1" type="ORF">PHYBLDRAFT_170149</name>
</gene>
<keyword evidence="2" id="KW-1185">Reference proteome</keyword>
<dbReference type="Proteomes" id="UP000077315">
    <property type="component" value="Unassembled WGS sequence"/>
</dbReference>
<dbReference type="AlphaFoldDB" id="A0A167M0T3"/>
<protein>
    <submittedName>
        <fullName evidence="1">Uncharacterized protein</fullName>
    </submittedName>
</protein>
<evidence type="ECO:0000313" key="2">
    <source>
        <dbReference type="Proteomes" id="UP000077315"/>
    </source>
</evidence>
<sequence length="170" mass="19313">MSYKKSVFQLNTASTLYQNTVHKYSRLILDALQPIFDTASVVSEEKGRKVTVLGLWSVCGVSMVMHRNMIRMEMNQVNTIKCSHVFYSNLYTADCIDDNAVELLLPNVLESSCLTRDLSEPIVAEWGADNILHTLNHSHTLSSPNVGGISYDNLCWIFQHNCFVVFFFRV</sequence>
<dbReference type="RefSeq" id="XP_018289517.1">
    <property type="nucleotide sequence ID" value="XM_018436263.1"/>
</dbReference>
<dbReference type="VEuPathDB" id="FungiDB:PHYBLDRAFT_170149"/>
<dbReference type="GeneID" id="28997169"/>